<name>A0A5E7URQ4_PSEFL</name>
<evidence type="ECO:0008006" key="4">
    <source>
        <dbReference type="Google" id="ProtNLM"/>
    </source>
</evidence>
<keyword evidence="1" id="KW-0472">Membrane</keyword>
<protein>
    <recommendedName>
        <fullName evidence="4">Calcium-binding protein</fullName>
    </recommendedName>
</protein>
<feature type="transmembrane region" description="Helical" evidence="1">
    <location>
        <begin position="313"/>
        <end position="336"/>
    </location>
</feature>
<organism evidence="2 3">
    <name type="scientific">Pseudomonas fluorescens</name>
    <dbReference type="NCBI Taxonomy" id="294"/>
    <lineage>
        <taxon>Bacteria</taxon>
        <taxon>Pseudomonadati</taxon>
        <taxon>Pseudomonadota</taxon>
        <taxon>Gammaproteobacteria</taxon>
        <taxon>Pseudomonadales</taxon>
        <taxon>Pseudomonadaceae</taxon>
        <taxon>Pseudomonas</taxon>
    </lineage>
</organism>
<keyword evidence="1" id="KW-0812">Transmembrane</keyword>
<sequence>MATLIQDSVIHHDTVVINDIDIHTNEKTTSTLDLTSESDNSALPKNPAKTAQLKMVDDLFGPIEIGSLSVTRVSLDILGATIDGQSLNGRNTFFRTAKRSFINSLQFNPANVELQMRQSAGTDSYLLPSLLFEVASRRPLTAPPVMKEAVGEEIDADGYRGKLQKLLNAAQRLDLRHAQLPRKTHRWVNIAKSTTTLGSSLGIQGFGIYMGLRGIYDGIRTNNTDEIVINTTGLASELGSIAVDIAVTRSATQMLKAGHSAYTDFVKTRFAIRLSRSGGLVGGALTLPFDIYTAVRSFNAADNAKGKEAIDHYVSAGLSIASAGMTVILGLAALAGFSFAGPVGLLAGALLAVGSQIYGAVRIVDDIDDYIELTDEERWRTGWFSFVGKSPDKDVQDRYSIAKATVEHSRQLKRTARRLLDGTWEKKLEAVVNGAFEVELEPSRRLIRNWWTKQDSWETVDVPKIKGRDDTIDARDGVTPDTPGAELGTAAAHKGVIWFIGDGKDVIKGVKEKPNTVHYGAGIKDLTGGEKDDRFVFEAAGKLIATGADVPGYSKIRGGSGNDTLVLEGNYISRLPGGSGYDVDLQYGTLHVSVTDSEAEDGKKHTFHSLLESIENIETVRGATSTVNGTDGPNIIRSQGRDTITAGGGDDQIVLSHTGASAHGNAGMDTYIIAHVPGDLAIFEDGEQASVIALNWRADQIESWAIKENSLVITSRFDFYEMPRNVVSVHDIYQQVDSRLTLKNNKLTFITKDDFHLVPDLPETIEHNKNIDVHAVISKVGRRQGPIILNADTHIIKDDRPLDLFIPKTHDLTTLYLAKKRNSVTRLFVDYSSAELSKVEARFCARISDANGDLVVGCDLSCHFADKSLLIKGYSTKRGGMDPMNLLKIMRAMDTYLDHKVTLVFKDGVAANLRLTPETEAQPADAKFAVFAFTEWTTSISLPLQLLPGDYAYDLAQNEPYQLKANAGCAKLYAYALQPGLDTLEGQGSTYLVHLAANMHIRLCTPGALASSSLRLPFASTWDLDATELGKVDITLENNQLQIGTCVIHLPTYDSEDLIDQVRVITEKGIVHTVDLSFDWVYQDGLDARFFKEPDATAALPDEFASVADKVLKVRYIALADNEPGTLSYSLPMRRWILDSDKRRVIDYSQLQVFRYCTHQRPSLLIPAPPLIEVPAA</sequence>
<dbReference type="AlphaFoldDB" id="A0A5E7URQ4"/>
<evidence type="ECO:0000313" key="2">
    <source>
        <dbReference type="EMBL" id="VVQ13891.1"/>
    </source>
</evidence>
<reference evidence="2 3" key="1">
    <citation type="submission" date="2019-09" db="EMBL/GenBank/DDBJ databases">
        <authorList>
            <person name="Chandra G."/>
            <person name="Truman W A."/>
        </authorList>
    </citation>
    <scope>NUCLEOTIDE SEQUENCE [LARGE SCALE GENOMIC DNA]</scope>
    <source>
        <strain evidence="2">PS925</strain>
    </source>
</reference>
<accession>A0A5E7URQ4</accession>
<dbReference type="InterPro" id="IPR011049">
    <property type="entry name" value="Serralysin-like_metalloprot_C"/>
</dbReference>
<dbReference type="RefSeq" id="WP_150794454.1">
    <property type="nucleotide sequence ID" value="NZ_CABVJG010000011.1"/>
</dbReference>
<keyword evidence="1" id="KW-1133">Transmembrane helix</keyword>
<evidence type="ECO:0000313" key="3">
    <source>
        <dbReference type="Proteomes" id="UP000412311"/>
    </source>
</evidence>
<dbReference type="EMBL" id="CABVJG010000011">
    <property type="protein sequence ID" value="VVQ13891.1"/>
    <property type="molecule type" value="Genomic_DNA"/>
</dbReference>
<dbReference type="SUPFAM" id="SSF51120">
    <property type="entry name" value="beta-Roll"/>
    <property type="match status" value="1"/>
</dbReference>
<proteinExistence type="predicted"/>
<evidence type="ECO:0000256" key="1">
    <source>
        <dbReference type="SAM" id="Phobius"/>
    </source>
</evidence>
<gene>
    <name evidence="2" type="ORF">PS925_03831</name>
</gene>
<dbReference type="Proteomes" id="UP000412311">
    <property type="component" value="Unassembled WGS sequence"/>
</dbReference>